<gene>
    <name evidence="2" type="ORF">AYJ05_06465</name>
</gene>
<dbReference type="Proteomes" id="UP000076947">
    <property type="component" value="Unassembled WGS sequence"/>
</dbReference>
<dbReference type="Pfam" id="PF06259">
    <property type="entry name" value="Abhydrolase_8"/>
    <property type="match status" value="1"/>
</dbReference>
<reference evidence="3" key="1">
    <citation type="submission" date="2016-02" db="EMBL/GenBank/DDBJ databases">
        <authorList>
            <person name="Kaur G."/>
            <person name="Nair G.R."/>
            <person name="Mayilraj S."/>
        </authorList>
    </citation>
    <scope>NUCLEOTIDE SEQUENCE [LARGE SCALE GENOMIC DNA]</scope>
    <source>
        <strain evidence="3">GA-15</strain>
    </source>
</reference>
<dbReference type="RefSeq" id="WP_066838578.1">
    <property type="nucleotide sequence ID" value="NZ_CAJUDP010000008.1"/>
</dbReference>
<proteinExistence type="predicted"/>
<dbReference type="AlphaFoldDB" id="A0A177INI3"/>
<dbReference type="OrthoDB" id="5969911at2"/>
<protein>
    <recommendedName>
        <fullName evidence="1">DUF1023 domain-containing protein</fullName>
    </recommendedName>
</protein>
<evidence type="ECO:0000313" key="2">
    <source>
        <dbReference type="EMBL" id="OAH30382.1"/>
    </source>
</evidence>
<dbReference type="STRING" id="1705.CA21670_11225"/>
<organism evidence="2 3">
    <name type="scientific">Corynebacterium stationis</name>
    <dbReference type="NCBI Taxonomy" id="1705"/>
    <lineage>
        <taxon>Bacteria</taxon>
        <taxon>Bacillati</taxon>
        <taxon>Actinomycetota</taxon>
        <taxon>Actinomycetes</taxon>
        <taxon>Mycobacteriales</taxon>
        <taxon>Corynebacteriaceae</taxon>
        <taxon>Corynebacterium</taxon>
    </lineage>
</organism>
<dbReference type="InterPro" id="IPR010427">
    <property type="entry name" value="DUF1023"/>
</dbReference>
<name>A0A177INI3_9CORY</name>
<comment type="caution">
    <text evidence="2">The sequence shown here is derived from an EMBL/GenBank/DDBJ whole genome shotgun (WGS) entry which is preliminary data.</text>
</comment>
<feature type="domain" description="DUF1023" evidence="1">
    <location>
        <begin position="209"/>
        <end position="324"/>
    </location>
</feature>
<sequence>MKLHSAEMFRAAAMLRQHSVSLAQFREESEGYQREIMHAGFSGNALEIALGNVQEASTSLNAPAHKMAVASTVLEVFATLQQRAEKLMLSSLGEDLMTNLNSLGDALDWACARSIDALCTPVATPPPKRLDEFGELSLDAIHELNMAQAPPEIQALAEANPDVYLLEVGEDTMVAIIDPHEVKTSPSSVTTFVEGVGSSDKSRWPTTIERSRSIAHATGGVTALWLGYGAPANLSRAVHAAPAEAAGGELARFQRSLSQRFPAAKKVVTGYSYGSVVSGYAAREGLEADELVLVGSPGVGVSHASQLGFDGSVVAVTNDGDPISFTGGNYGGAHGVDPTAPTFGAQPFPTRPKGTHTSYWTDPVFLEGLRTIATR</sequence>
<dbReference type="ESTHER" id="9cory-a0a120ml76">
    <property type="family name" value="Duf_1023"/>
</dbReference>
<evidence type="ECO:0000259" key="1">
    <source>
        <dbReference type="Pfam" id="PF06259"/>
    </source>
</evidence>
<dbReference type="Gene3D" id="3.40.50.1820">
    <property type="entry name" value="alpha/beta hydrolase"/>
    <property type="match status" value="1"/>
</dbReference>
<dbReference type="InterPro" id="IPR029058">
    <property type="entry name" value="AB_hydrolase_fold"/>
</dbReference>
<keyword evidence="3" id="KW-1185">Reference proteome</keyword>
<dbReference type="EMBL" id="LSTQ01000008">
    <property type="protein sequence ID" value="OAH30382.1"/>
    <property type="molecule type" value="Genomic_DNA"/>
</dbReference>
<evidence type="ECO:0000313" key="3">
    <source>
        <dbReference type="Proteomes" id="UP000076947"/>
    </source>
</evidence>
<accession>A0A177INI3</accession>
<dbReference type="SUPFAM" id="SSF53474">
    <property type="entry name" value="alpha/beta-Hydrolases"/>
    <property type="match status" value="1"/>
</dbReference>